<proteinExistence type="predicted"/>
<protein>
    <submittedName>
        <fullName evidence="1">Uncharacterized protein</fullName>
    </submittedName>
</protein>
<evidence type="ECO:0000313" key="1">
    <source>
        <dbReference type="EMBL" id="REJ29018.1"/>
    </source>
</evidence>
<dbReference type="AlphaFoldDB" id="A0A3E0K562"/>
<reference evidence="1 2" key="1">
    <citation type="submission" date="2018-03" db="EMBL/GenBank/DDBJ databases">
        <authorList>
            <person name="Keele B.F."/>
        </authorList>
    </citation>
    <scope>NUCLEOTIDE SEQUENCE [LARGE SCALE GENOMIC DNA]</scope>
    <source>
        <strain evidence="1">ZCTH4_d</strain>
    </source>
</reference>
<dbReference type="EMBL" id="QEWE01000015">
    <property type="protein sequence ID" value="REJ29018.1"/>
    <property type="molecule type" value="Genomic_DNA"/>
</dbReference>
<gene>
    <name evidence="1" type="ORF">C6P37_07175</name>
</gene>
<accession>A0A3E0K562</accession>
<name>A0A3E0K562_9BACI</name>
<comment type="caution">
    <text evidence="1">The sequence shown here is derived from an EMBL/GenBank/DDBJ whole genome shotgun (WGS) entry which is preliminary data.</text>
</comment>
<dbReference type="Proteomes" id="UP000257014">
    <property type="component" value="Unassembled WGS sequence"/>
</dbReference>
<organism evidence="1 2">
    <name type="scientific">Caldibacillus debilis</name>
    <dbReference type="NCBI Taxonomy" id="301148"/>
    <lineage>
        <taxon>Bacteria</taxon>
        <taxon>Bacillati</taxon>
        <taxon>Bacillota</taxon>
        <taxon>Bacilli</taxon>
        <taxon>Bacillales</taxon>
        <taxon>Bacillaceae</taxon>
        <taxon>Caldibacillus</taxon>
    </lineage>
</organism>
<evidence type="ECO:0000313" key="2">
    <source>
        <dbReference type="Proteomes" id="UP000257014"/>
    </source>
</evidence>
<sequence>MIPDEAIRARLLPAGKIRTANVSGLSPSLFVREVWKKWQSLSRRSKRARMPLRKPNTTTLPSGLGQKISLHFSARVFILFMFTF</sequence>